<evidence type="ECO:0000313" key="2">
    <source>
        <dbReference type="EMBL" id="SMR01913.1"/>
    </source>
</evidence>
<dbReference type="EMBL" id="LT853882">
    <property type="protein sequence ID" value="SMR00638.1"/>
    <property type="molecule type" value="Genomic_DNA"/>
</dbReference>
<evidence type="ECO:0000313" key="1">
    <source>
        <dbReference type="EMBL" id="SMR00638.1"/>
    </source>
</evidence>
<gene>
    <name evidence="2" type="ORF">PD5205_00593</name>
    <name evidence="1" type="ORF">PD885_03417</name>
</gene>
<keyword evidence="3" id="KW-1185">Reference proteome</keyword>
<dbReference type="Proteomes" id="UP000195877">
    <property type="component" value="Chromosome 1"/>
</dbReference>
<evidence type="ECO:0000313" key="4">
    <source>
        <dbReference type="Proteomes" id="UP000195953"/>
    </source>
</evidence>
<name>A0A1Y6H5K9_9XANT</name>
<proteinExistence type="predicted"/>
<dbReference type="AlphaFoldDB" id="A0A1Y6H5K9"/>
<reference evidence="1 3" key="2">
    <citation type="submission" date="2017-05" db="EMBL/GenBank/DDBJ databases">
        <authorList>
            <person name="Blom J."/>
        </authorList>
    </citation>
    <scope>NUCLEOTIDE SEQUENCE [LARGE SCALE GENOMIC DNA]</scope>
    <source>
        <strain evidence="1">PD885</strain>
    </source>
</reference>
<dbReference type="EMBL" id="LT853885">
    <property type="protein sequence ID" value="SMR01913.1"/>
    <property type="molecule type" value="Genomic_DNA"/>
</dbReference>
<accession>A0A1Y6H5K9</accession>
<sequence>MSSFRTHWAPLLASTAYRACAPVRRARPGRFTALLCTAALLGTQVLQVAGAAPSESANAASADCVEALLRRLGWKIHSAAVSAPAIQRGEPCTRGSLAQAQAAGDLQLILPASWDTQQRGASLKALLDDSATYCAYAFEVGAATRRAATQLQNNAHYRFSALQLGWIGFGWRGAAAQGWSSFRSFGRGYQPHRSNAQALDAFYRGQVRSECGVGRQVAQLATQRELYGDAGFDQVFTPGELSIGTFLTLHDTDSIVLGAHAGEFFADGKAVKTAQLGRQAFVGAPGFIAHVFNKSFLDDIHNQAENFVVVDVSDAAAQALAQHGGFAHYDALNRRIWELAKNLRRSGKRRFERLLYERDAQLRATLDRQHQARLQELQTLLDDPFYQGFLVYVHPKGIKPIGYHVARLLDRNPRTPYAIELTLHNLRTTLYWRWIDWQLKQCSASTATKQPIGNFRDAGVRPAWHPALIRS</sequence>
<evidence type="ECO:0000313" key="3">
    <source>
        <dbReference type="Proteomes" id="UP000195877"/>
    </source>
</evidence>
<dbReference type="Proteomes" id="UP000195953">
    <property type="component" value="Chromosome 1"/>
</dbReference>
<protein>
    <submittedName>
        <fullName evidence="2">Putative secreted protein</fullName>
    </submittedName>
</protein>
<organism evidence="2 4">
    <name type="scientific">Xanthomonas fragariae</name>
    <dbReference type="NCBI Taxonomy" id="48664"/>
    <lineage>
        <taxon>Bacteria</taxon>
        <taxon>Pseudomonadati</taxon>
        <taxon>Pseudomonadota</taxon>
        <taxon>Gammaproteobacteria</taxon>
        <taxon>Lysobacterales</taxon>
        <taxon>Lysobacteraceae</taxon>
        <taxon>Xanthomonas</taxon>
    </lineage>
</organism>
<reference evidence="2 4" key="1">
    <citation type="submission" date="2017-05" db="EMBL/GenBank/DDBJ databases">
        <authorList>
            <person name="Song R."/>
            <person name="Chenine A.L."/>
            <person name="Ruprecht R.M."/>
        </authorList>
    </citation>
    <scope>NUCLEOTIDE SEQUENCE [LARGE SCALE GENOMIC DNA]</scope>
    <source>
        <strain evidence="2">PD5205</strain>
    </source>
</reference>
<dbReference type="eggNOG" id="ENOG5033T0D">
    <property type="taxonomic scope" value="Bacteria"/>
</dbReference>